<dbReference type="GO" id="GO:0016740">
    <property type="term" value="F:transferase activity"/>
    <property type="evidence" value="ECO:0007669"/>
    <property type="project" value="UniProtKB-KW"/>
</dbReference>
<evidence type="ECO:0000313" key="5">
    <source>
        <dbReference type="Proteomes" id="UP000002586"/>
    </source>
</evidence>
<dbReference type="EMBL" id="CP000471">
    <property type="protein sequence ID" value="ABK43480.1"/>
    <property type="molecule type" value="Genomic_DNA"/>
</dbReference>
<feature type="domain" description="Aminoglycoside phosphotransferase" evidence="3">
    <location>
        <begin position="20"/>
        <end position="246"/>
    </location>
</feature>
<organism evidence="4 5">
    <name type="scientific">Magnetococcus marinus (strain ATCC BAA-1437 / JCM 17883 / MC-1)</name>
    <dbReference type="NCBI Taxonomy" id="156889"/>
    <lineage>
        <taxon>Bacteria</taxon>
        <taxon>Pseudomonadati</taxon>
        <taxon>Pseudomonadota</taxon>
        <taxon>Magnetococcia</taxon>
        <taxon>Magnetococcales</taxon>
        <taxon>Magnetococcaceae</taxon>
        <taxon>Magnetococcus</taxon>
    </lineage>
</organism>
<evidence type="ECO:0000256" key="2">
    <source>
        <dbReference type="ARBA" id="ARBA00022840"/>
    </source>
</evidence>
<accession>A0L687</accession>
<dbReference type="PANTHER" id="PTHR33540">
    <property type="entry name" value="TRNA THREONYLCARBAMOYLADENOSINE BIOSYNTHESIS PROTEIN TSAE"/>
    <property type="match status" value="1"/>
</dbReference>
<name>A0L687_MAGMM</name>
<dbReference type="STRING" id="156889.Mmc1_0962"/>
<keyword evidence="1" id="KW-0547">Nucleotide-binding</keyword>
<evidence type="ECO:0000313" key="4">
    <source>
        <dbReference type="EMBL" id="ABK43480.1"/>
    </source>
</evidence>
<proteinExistence type="predicted"/>
<dbReference type="GO" id="GO:0005524">
    <property type="term" value="F:ATP binding"/>
    <property type="evidence" value="ECO:0007669"/>
    <property type="project" value="UniProtKB-KW"/>
</dbReference>
<dbReference type="Gene3D" id="3.30.200.20">
    <property type="entry name" value="Phosphorylase Kinase, domain 1"/>
    <property type="match status" value="1"/>
</dbReference>
<reference evidence="4 5" key="2">
    <citation type="journal article" date="2012" name="Int. J. Syst. Evol. Microbiol.">
        <title>Magnetococcus marinus gen. nov., sp. nov., a marine, magnetotactic bacterium that represents a novel lineage (Magnetococcaceae fam. nov.; Magnetococcales ord. nov.) at the base of the Alphaproteobacteria.</title>
        <authorList>
            <person name="Bazylinski D.A."/>
            <person name="Williams T.J."/>
            <person name="Lefevre C.T."/>
            <person name="Berg R.J."/>
            <person name="Zhang C.L."/>
            <person name="Bowser S.S."/>
            <person name="Dean A.J."/>
            <person name="Beveridge T.J."/>
        </authorList>
    </citation>
    <scope>NUCLEOTIDE SEQUENCE [LARGE SCALE GENOMIC DNA]</scope>
    <source>
        <strain evidence="5">ATCC BAA-1437 / JCM 17883 / MC-1</strain>
    </source>
</reference>
<dbReference type="eggNOG" id="COG3178">
    <property type="taxonomic scope" value="Bacteria"/>
</dbReference>
<dbReference type="Proteomes" id="UP000002586">
    <property type="component" value="Chromosome"/>
</dbReference>
<dbReference type="Pfam" id="PF01636">
    <property type="entry name" value="APH"/>
    <property type="match status" value="1"/>
</dbReference>
<keyword evidence="5" id="KW-1185">Reference proteome</keyword>
<dbReference type="InterPro" id="IPR002575">
    <property type="entry name" value="Aminoglycoside_PTrfase"/>
</dbReference>
<dbReference type="AlphaFoldDB" id="A0L687"/>
<keyword evidence="4" id="KW-0808">Transferase</keyword>
<reference evidence="5" key="1">
    <citation type="journal article" date="2009" name="Appl. Environ. Microbiol.">
        <title>Complete genome sequence of the chemolithoautotrophic marine magnetotactic coccus strain MC-1.</title>
        <authorList>
            <person name="Schubbe S."/>
            <person name="Williams T.J."/>
            <person name="Xie G."/>
            <person name="Kiss H.E."/>
            <person name="Brettin T.S."/>
            <person name="Martinez D."/>
            <person name="Ross C.A."/>
            <person name="Schuler D."/>
            <person name="Cox B.L."/>
            <person name="Nealson K.H."/>
            <person name="Bazylinski D.A."/>
        </authorList>
    </citation>
    <scope>NUCLEOTIDE SEQUENCE [LARGE SCALE GENOMIC DNA]</scope>
    <source>
        <strain evidence="5">ATCC BAA-1437 / JCM 17883 / MC-1</strain>
    </source>
</reference>
<evidence type="ECO:0000259" key="3">
    <source>
        <dbReference type="Pfam" id="PF01636"/>
    </source>
</evidence>
<dbReference type="Gene3D" id="3.90.1200.10">
    <property type="match status" value="1"/>
</dbReference>
<dbReference type="OrthoDB" id="9809275at2"/>
<dbReference type="SUPFAM" id="SSF56112">
    <property type="entry name" value="Protein kinase-like (PK-like)"/>
    <property type="match status" value="1"/>
</dbReference>
<dbReference type="KEGG" id="mgm:Mmc1_0962"/>
<dbReference type="RefSeq" id="WP_011712637.1">
    <property type="nucleotide sequence ID" value="NC_008576.1"/>
</dbReference>
<sequence length="340" mass="38289">MLDNALRAFAERHAPHHQEIVQVAGDASFRRYYRLVDNPSRIVMDAPPDKEDSHPFVAIAGFLREHGVLAPQVLQADYEQGLFLLEDFGDITFARALQQGVAPERLYGAAVDALLTLQATPLEGGTVAHQRAFDPPLFAYEASLLTEWYIPGVMGYTLSGAEQAEFKRAFDELLRPILAQPQVLVHRDYHSRNLMWLEGQVGVLDFQDAVMGPITYDLASLLRDCYVAWDRPFRHAMMQQWLSGATQRLGYAPTWASFERAFDWMAIQRNLKAVGIFGRLALRDGKFAYLDDVPRTMGYVWETLARYPELGRLHTLLQRTIPPGTEPSSAQVAARQTGAL</sequence>
<protein>
    <submittedName>
        <fullName evidence="4">Aminoglycoside phosphotransferase</fullName>
    </submittedName>
</protein>
<keyword evidence="2" id="KW-0067">ATP-binding</keyword>
<gene>
    <name evidence="4" type="ordered locus">Mmc1_0962</name>
</gene>
<dbReference type="HOGENOM" id="CLU_021467_1_0_5"/>
<dbReference type="PANTHER" id="PTHR33540:SF1">
    <property type="entry name" value="N-ACETYLMURAMATE_N-ACETYLGLUCOSAMINE KINASE"/>
    <property type="match status" value="1"/>
</dbReference>
<dbReference type="InterPro" id="IPR011009">
    <property type="entry name" value="Kinase-like_dom_sf"/>
</dbReference>
<evidence type="ECO:0000256" key="1">
    <source>
        <dbReference type="ARBA" id="ARBA00022741"/>
    </source>
</evidence>